<keyword evidence="3 8" id="KW-0136">Cellulose degradation</keyword>
<dbReference type="Gene3D" id="2.60.40.10">
    <property type="entry name" value="Immunoglobulins"/>
    <property type="match status" value="1"/>
</dbReference>
<dbReference type="GO" id="GO:0030248">
    <property type="term" value="F:cellulose binding"/>
    <property type="evidence" value="ECO:0007669"/>
    <property type="project" value="InterPro"/>
</dbReference>
<dbReference type="InterPro" id="IPR008979">
    <property type="entry name" value="Galactose-bd-like_sf"/>
</dbReference>
<dbReference type="Gene3D" id="2.60.40.710">
    <property type="entry name" value="Endoglucanase-like"/>
    <property type="match status" value="1"/>
</dbReference>
<dbReference type="Pfam" id="PF00759">
    <property type="entry name" value="Glyco_hydro_9"/>
    <property type="match status" value="1"/>
</dbReference>
<evidence type="ECO:0000256" key="8">
    <source>
        <dbReference type="RuleBase" id="RU361166"/>
    </source>
</evidence>
<dbReference type="Pfam" id="PF00942">
    <property type="entry name" value="CBM_3"/>
    <property type="match status" value="1"/>
</dbReference>
<feature type="chain" id="PRO_5039742684" description="Endoglucanase" evidence="8">
    <location>
        <begin position="24"/>
        <end position="1207"/>
    </location>
</feature>
<keyword evidence="14" id="KW-1185">Reference proteome</keyword>
<dbReference type="InterPro" id="IPR008965">
    <property type="entry name" value="CBM2/CBM3_carb-bd_dom_sf"/>
</dbReference>
<dbReference type="InterPro" id="IPR008928">
    <property type="entry name" value="6-hairpin_glycosidase_sf"/>
</dbReference>
<dbReference type="InterPro" id="IPR001701">
    <property type="entry name" value="Glyco_hydro_9"/>
</dbReference>
<keyword evidence="6 7" id="KW-0624">Polysaccharide degradation</keyword>
<dbReference type="InterPro" id="IPR014756">
    <property type="entry name" value="Ig_E-set"/>
</dbReference>
<dbReference type="InterPro" id="IPR003305">
    <property type="entry name" value="CenC_carb-bd"/>
</dbReference>
<evidence type="ECO:0000259" key="11">
    <source>
        <dbReference type="Pfam" id="PF02018"/>
    </source>
</evidence>
<keyword evidence="5 7" id="KW-0326">Glycosidase</keyword>
<dbReference type="EMBL" id="FOHN01000004">
    <property type="protein sequence ID" value="SES86197.1"/>
    <property type="molecule type" value="Genomic_DNA"/>
</dbReference>
<feature type="domain" description="Cellulase Ig-like" evidence="12">
    <location>
        <begin position="535"/>
        <end position="615"/>
    </location>
</feature>
<dbReference type="STRING" id="29364.SAMN04487772_104145"/>
<organism evidence="13 14">
    <name type="scientific">[Clostridium] polysaccharolyticum</name>
    <dbReference type="NCBI Taxonomy" id="29364"/>
    <lineage>
        <taxon>Bacteria</taxon>
        <taxon>Bacillati</taxon>
        <taxon>Bacillota</taxon>
        <taxon>Clostridia</taxon>
        <taxon>Lachnospirales</taxon>
        <taxon>Lachnospiraceae</taxon>
    </lineage>
</organism>
<dbReference type="RefSeq" id="WP_092476714.1">
    <property type="nucleotide sequence ID" value="NZ_FOHN01000004.1"/>
</dbReference>
<protein>
    <recommendedName>
        <fullName evidence="8">Endoglucanase</fullName>
        <ecNumber evidence="8">3.2.1.4</ecNumber>
    </recommendedName>
</protein>
<dbReference type="PANTHER" id="PTHR22298">
    <property type="entry name" value="ENDO-1,4-BETA-GLUCANASE"/>
    <property type="match status" value="1"/>
</dbReference>
<evidence type="ECO:0000256" key="5">
    <source>
        <dbReference type="ARBA" id="ARBA00023295"/>
    </source>
</evidence>
<sequence length="1207" mass="132343">MHNMRRKIAFLLAGVMVAGSLTVAPVFKGVKVSAAVQEENVNLVPNGTFDEVSDSWNGWGNEGGEATVEQKDGKLVVDIQKVGDVAWGVQACCNSGFGLYQGGKYRLSFDISSSIGRTLAYGIQMNGGDYSAYVNDTISVDEETQKVSIDFTMTKETDLVPALFFNLGNYGEELDPHTVTIDNVDLELLDGSKIKESGSSSKYEENVNIVPNGTFDEVSDNWGSMTCEGGLADIAQKDGALVCDITKVGDVAWGVQASCGSGFTLYQGGKYKLSFDISSTIGRELAYGIQMNGGDYHAYVSDNIKVDEETQKVSVSFTMTEETDQVPALFFNMGNYGEELDPHTITIDNVDLQLVDASGIKSNVKKQEENVNLIESGDFEGDTSNWGNYTCEGGKAKIRPKDGALVCDITSVGGVNYGVQASCGSGFTLYQNGKYQLSFDINSTIARKLAYGIQLNGGDYHAYVSDEIQVDEETQKVTITFTMTDETDKAPALFFNMGIYDDEDLEPHTVTIDNVDLRLIDGSAIVYEEEEEEKENPINLNQVGFKPDAKKEAVVRGDFKTNVFQVKNAEDDSVVFEGELSEGIYTKAADETDYIADFTSVTEPGKYYVEVEGLGKSVTFEIGEHVFDNALKDVMRFFYLQRCGDGISEELGGKFAHGDCHQQKARIYGTDEFIEVEGGWHDAGDYGRYVVATSKAVADLLLAYQANPDAFTDDFNIPESGNGQSDLIDEIRGQMEWLLKMQNKENGGVYHKVTTANFPGSIPADQETGELIVCPITNTSTADFAAVMGMGYETFKEIDKDFADTLLEAGEKAYAYLADKPNEKVTNPAGISTGEYGDWNDADERYWAAASLYKATGDEKYHDDFKAAVAKGVQFEYGWQTVGSYGNKIYLSTKNQDEATAEAIKKTIIKKADSYVERAKTDAYGNANAEDYWWGSNLNTMSIAAYLADAYEITGDESYLAVANEQVNYVFGKNAAGTSYVTGYGEIAPQNPHHRPSFVAGEAIKGALVGGPNKNLEDNYAKAYLQGKAPAKCYLDHSESYSTNEVDIYWNSPLVRALAELDFVNNADKVSDAAIKTDVDTNVEGNVMKQTYKLTLEGEKAIDTSKLALRYYIADADVENIKFVCDYAGVLYNNNPWYHQFQDSVNAQFIKTNAGYYLEITLDDAVTIEPDQGTLTIMTRMNNADWSSIDGITDGKAAVYYDGKLVK</sequence>
<dbReference type="SUPFAM" id="SSF48208">
    <property type="entry name" value="Six-hairpin glycosidases"/>
    <property type="match status" value="1"/>
</dbReference>
<keyword evidence="2 7" id="KW-0378">Hydrolase</keyword>
<keyword evidence="4 7" id="KW-0119">Carbohydrate metabolism</keyword>
<feature type="active site" evidence="7">
    <location>
        <position position="993"/>
    </location>
</feature>
<feature type="domain" description="CBM-cenC" evidence="11">
    <location>
        <begin position="372"/>
        <end position="498"/>
    </location>
</feature>
<evidence type="ECO:0000313" key="14">
    <source>
        <dbReference type="Proteomes" id="UP000199800"/>
    </source>
</evidence>
<evidence type="ECO:0000256" key="2">
    <source>
        <dbReference type="ARBA" id="ARBA00022801"/>
    </source>
</evidence>
<dbReference type="InterPro" id="IPR013783">
    <property type="entry name" value="Ig-like_fold"/>
</dbReference>
<dbReference type="AlphaFoldDB" id="A0A1H9ZZ63"/>
<gene>
    <name evidence="13" type="ORF">SAMN04487772_104145</name>
</gene>
<feature type="signal peptide" evidence="8">
    <location>
        <begin position="1"/>
        <end position="23"/>
    </location>
</feature>
<dbReference type="InterPro" id="IPR001956">
    <property type="entry name" value="CBM3"/>
</dbReference>
<comment type="catalytic activity">
    <reaction evidence="8">
        <text>Endohydrolysis of (1-&gt;4)-beta-D-glucosidic linkages in cellulose, lichenin and cereal beta-D-glucans.</text>
        <dbReference type="EC" id="3.2.1.4"/>
    </reaction>
</comment>
<dbReference type="SUPFAM" id="SSF81296">
    <property type="entry name" value="E set domains"/>
    <property type="match status" value="1"/>
</dbReference>
<feature type="domain" description="CBM-cenC" evidence="11">
    <location>
        <begin position="208"/>
        <end position="334"/>
    </location>
</feature>
<dbReference type="InterPro" id="IPR004197">
    <property type="entry name" value="Cellulase_Ig-like"/>
</dbReference>
<evidence type="ECO:0000256" key="1">
    <source>
        <dbReference type="ARBA" id="ARBA00007072"/>
    </source>
</evidence>
<dbReference type="Proteomes" id="UP000199800">
    <property type="component" value="Unassembled WGS sequence"/>
</dbReference>
<evidence type="ECO:0000256" key="7">
    <source>
        <dbReference type="PROSITE-ProRule" id="PRU10059"/>
    </source>
</evidence>
<dbReference type="GO" id="GO:0030245">
    <property type="term" value="P:cellulose catabolic process"/>
    <property type="evidence" value="ECO:0007669"/>
    <property type="project" value="UniProtKB-KW"/>
</dbReference>
<evidence type="ECO:0000256" key="3">
    <source>
        <dbReference type="ARBA" id="ARBA00023001"/>
    </source>
</evidence>
<dbReference type="PROSITE" id="PS00592">
    <property type="entry name" value="GH9_2"/>
    <property type="match status" value="1"/>
</dbReference>
<dbReference type="GO" id="GO:0008810">
    <property type="term" value="F:cellulase activity"/>
    <property type="evidence" value="ECO:0007669"/>
    <property type="project" value="UniProtKB-EC"/>
</dbReference>
<evidence type="ECO:0000256" key="6">
    <source>
        <dbReference type="ARBA" id="ARBA00023326"/>
    </source>
</evidence>
<dbReference type="SUPFAM" id="SSF49785">
    <property type="entry name" value="Galactose-binding domain-like"/>
    <property type="match status" value="3"/>
</dbReference>
<evidence type="ECO:0000256" key="4">
    <source>
        <dbReference type="ARBA" id="ARBA00023277"/>
    </source>
</evidence>
<keyword evidence="8" id="KW-0732">Signal</keyword>
<proteinExistence type="inferred from homology"/>
<dbReference type="InterPro" id="IPR036966">
    <property type="entry name" value="CBM3_sf"/>
</dbReference>
<dbReference type="SUPFAM" id="SSF49384">
    <property type="entry name" value="Carbohydrate-binding domain"/>
    <property type="match status" value="1"/>
</dbReference>
<evidence type="ECO:0000259" key="12">
    <source>
        <dbReference type="Pfam" id="PF02927"/>
    </source>
</evidence>
<evidence type="ECO:0000259" key="10">
    <source>
        <dbReference type="Pfam" id="PF00942"/>
    </source>
</evidence>
<dbReference type="Pfam" id="PF02927">
    <property type="entry name" value="CelD_N"/>
    <property type="match status" value="1"/>
</dbReference>
<dbReference type="CDD" id="cd02850">
    <property type="entry name" value="E_set_Cellulase_N"/>
    <property type="match status" value="1"/>
</dbReference>
<name>A0A1H9ZZ63_9FIRM</name>
<evidence type="ECO:0000259" key="9">
    <source>
        <dbReference type="Pfam" id="PF00759"/>
    </source>
</evidence>
<evidence type="ECO:0000313" key="13">
    <source>
        <dbReference type="EMBL" id="SES86197.1"/>
    </source>
</evidence>
<reference evidence="13 14" key="1">
    <citation type="submission" date="2016-10" db="EMBL/GenBank/DDBJ databases">
        <authorList>
            <person name="de Groot N.N."/>
        </authorList>
    </citation>
    <scope>NUCLEOTIDE SEQUENCE [LARGE SCALE GENOMIC DNA]</scope>
    <source>
        <strain evidence="13 14">DSM 1801</strain>
    </source>
</reference>
<feature type="domain" description="CBM3" evidence="10">
    <location>
        <begin position="1080"/>
        <end position="1160"/>
    </location>
</feature>
<dbReference type="Pfam" id="PF02018">
    <property type="entry name" value="CBM_4_9"/>
    <property type="match status" value="3"/>
</dbReference>
<dbReference type="Gene3D" id="1.50.10.10">
    <property type="match status" value="1"/>
</dbReference>
<dbReference type="InterPro" id="IPR018221">
    <property type="entry name" value="Glyco_hydro_9_His_AS"/>
</dbReference>
<feature type="domain" description="Glycoside hydrolase family 9" evidence="9">
    <location>
        <begin position="627"/>
        <end position="1058"/>
    </location>
</feature>
<comment type="similarity">
    <text evidence="1 7 8">Belongs to the glycosyl hydrolase 9 (cellulase E) family.</text>
</comment>
<feature type="domain" description="CBM-cenC" evidence="11">
    <location>
        <begin position="42"/>
        <end position="165"/>
    </location>
</feature>
<dbReference type="OrthoDB" id="9758662at2"/>
<dbReference type="EC" id="3.2.1.4" evidence="8"/>
<dbReference type="Gene3D" id="2.60.120.260">
    <property type="entry name" value="Galactose-binding domain-like"/>
    <property type="match status" value="3"/>
</dbReference>
<accession>A0A1H9ZZ63</accession>
<dbReference type="InterPro" id="IPR012341">
    <property type="entry name" value="6hp_glycosidase-like_sf"/>
</dbReference>